<gene>
    <name evidence="2" type="ORF">ACFSW8_17705</name>
</gene>
<evidence type="ECO:0000313" key="3">
    <source>
        <dbReference type="Proteomes" id="UP001597389"/>
    </source>
</evidence>
<accession>A0ABW4ZFS3</accession>
<sequence>MGSCSLVVVAGSDAARFALNDGFIEKRSAAFAINTRAFDPFGLPQDPSREVEGDAVEEDSGDVDEGVEEPAIPAFDIELLNGRVSVMRSNLVVGVRYFEVGEVMEVLVGDQLYRLGVVSVDVHLVELKDMQSGEVSEIDPSESRKIEKARALFLKDVNSKSVIKL</sequence>
<feature type="compositionally biased region" description="Acidic residues" evidence="1">
    <location>
        <begin position="53"/>
        <end position="63"/>
    </location>
</feature>
<reference evidence="3" key="1">
    <citation type="journal article" date="2019" name="Int. J. Syst. Evol. Microbiol.">
        <title>The Global Catalogue of Microorganisms (GCM) 10K type strain sequencing project: providing services to taxonomists for standard genome sequencing and annotation.</title>
        <authorList>
            <consortium name="The Broad Institute Genomics Platform"/>
            <consortium name="The Broad Institute Genome Sequencing Center for Infectious Disease"/>
            <person name="Wu L."/>
            <person name="Ma J."/>
        </authorList>
    </citation>
    <scope>NUCLEOTIDE SEQUENCE [LARGE SCALE GENOMIC DNA]</scope>
    <source>
        <strain evidence="3">CCUG 57942</strain>
    </source>
</reference>
<dbReference type="Proteomes" id="UP001597389">
    <property type="component" value="Unassembled WGS sequence"/>
</dbReference>
<comment type="caution">
    <text evidence="2">The sequence shown here is derived from an EMBL/GenBank/DDBJ whole genome shotgun (WGS) entry which is preliminary data.</text>
</comment>
<evidence type="ECO:0000256" key="1">
    <source>
        <dbReference type="SAM" id="MobiDB-lite"/>
    </source>
</evidence>
<dbReference type="EMBL" id="JBHUJB010000089">
    <property type="protein sequence ID" value="MFD2160745.1"/>
    <property type="molecule type" value="Genomic_DNA"/>
</dbReference>
<evidence type="ECO:0000313" key="2">
    <source>
        <dbReference type="EMBL" id="MFD2160745.1"/>
    </source>
</evidence>
<proteinExistence type="predicted"/>
<name>A0ABW4ZFS3_9BACT</name>
<keyword evidence="3" id="KW-1185">Reference proteome</keyword>
<organism evidence="2 3">
    <name type="scientific">Rubritalea tangerina</name>
    <dbReference type="NCBI Taxonomy" id="430798"/>
    <lineage>
        <taxon>Bacteria</taxon>
        <taxon>Pseudomonadati</taxon>
        <taxon>Verrucomicrobiota</taxon>
        <taxon>Verrucomicrobiia</taxon>
        <taxon>Verrucomicrobiales</taxon>
        <taxon>Rubritaleaceae</taxon>
        <taxon>Rubritalea</taxon>
    </lineage>
</organism>
<dbReference type="RefSeq" id="WP_377089880.1">
    <property type="nucleotide sequence ID" value="NZ_JBHSJL010000014.1"/>
</dbReference>
<protein>
    <submittedName>
        <fullName evidence="2">Uncharacterized protein</fullName>
    </submittedName>
</protein>
<feature type="region of interest" description="Disordered" evidence="1">
    <location>
        <begin position="43"/>
        <end position="63"/>
    </location>
</feature>